<reference evidence="1" key="1">
    <citation type="submission" date="2022-11" db="EMBL/GenBank/DDBJ databases">
        <authorList>
            <person name="Vasilchenko N.G."/>
            <person name="Prazdnova E.V."/>
            <person name="Gorovtsov A.V."/>
            <person name="Chistyakov V.A."/>
            <person name="Pak M.L."/>
        </authorList>
    </citation>
    <scope>NUCLEOTIDE SEQUENCE</scope>
    <source>
        <strain evidence="1">R 4.5</strain>
    </source>
</reference>
<dbReference type="EMBL" id="CP097770">
    <property type="protein sequence ID" value="UZP76323.1"/>
    <property type="molecule type" value="Genomic_DNA"/>
</dbReference>
<proteinExistence type="predicted"/>
<accession>A0AAE9PVL3</accession>
<name>A0AAE9PVL3_PAEPO</name>
<organism evidence="1">
    <name type="scientific">Paenibacillus polymyxa</name>
    <name type="common">Bacillus polymyxa</name>
    <dbReference type="NCBI Taxonomy" id="1406"/>
    <lineage>
        <taxon>Bacteria</taxon>
        <taxon>Bacillati</taxon>
        <taxon>Bacillota</taxon>
        <taxon>Bacilli</taxon>
        <taxon>Bacillales</taxon>
        <taxon>Paenibacillaceae</taxon>
        <taxon>Paenibacillus</taxon>
    </lineage>
</organism>
<evidence type="ECO:0000313" key="1">
    <source>
        <dbReference type="EMBL" id="UZP76323.1"/>
    </source>
</evidence>
<protein>
    <submittedName>
        <fullName evidence="1">Uncharacterized protein</fullName>
    </submittedName>
</protein>
<dbReference type="AlphaFoldDB" id="A0AAE9PVL3"/>
<gene>
    <name evidence="1" type="ORF">MF626_004805</name>
</gene>
<sequence>MDLVTEAKSNTIAMNVMVHLPQTGVATVKRGQRWCLAELF</sequence>